<name>A0ABR0EJR3_ZASCE</name>
<gene>
    <name evidence="1" type="ORF">PRZ48_007598</name>
</gene>
<organism evidence="1 2">
    <name type="scientific">Zasmidium cellare</name>
    <name type="common">Wine cellar mold</name>
    <name type="synonym">Racodium cellare</name>
    <dbReference type="NCBI Taxonomy" id="395010"/>
    <lineage>
        <taxon>Eukaryota</taxon>
        <taxon>Fungi</taxon>
        <taxon>Dikarya</taxon>
        <taxon>Ascomycota</taxon>
        <taxon>Pezizomycotina</taxon>
        <taxon>Dothideomycetes</taxon>
        <taxon>Dothideomycetidae</taxon>
        <taxon>Mycosphaerellales</taxon>
        <taxon>Mycosphaerellaceae</taxon>
        <taxon>Zasmidium</taxon>
    </lineage>
</organism>
<dbReference type="Proteomes" id="UP001305779">
    <property type="component" value="Unassembled WGS sequence"/>
</dbReference>
<evidence type="ECO:0000313" key="1">
    <source>
        <dbReference type="EMBL" id="KAK4501789.1"/>
    </source>
</evidence>
<comment type="caution">
    <text evidence="1">The sequence shown here is derived from an EMBL/GenBank/DDBJ whole genome shotgun (WGS) entry which is preliminary data.</text>
</comment>
<reference evidence="1 2" key="1">
    <citation type="journal article" date="2023" name="G3 (Bethesda)">
        <title>A chromosome-level genome assembly of Zasmidium syzygii isolated from banana leaves.</title>
        <authorList>
            <person name="van Westerhoven A.C."/>
            <person name="Mehrabi R."/>
            <person name="Talebi R."/>
            <person name="Steentjes M.B.F."/>
            <person name="Corcolon B."/>
            <person name="Chong P.A."/>
            <person name="Kema G.H.J."/>
            <person name="Seidl M.F."/>
        </authorList>
    </citation>
    <scope>NUCLEOTIDE SEQUENCE [LARGE SCALE GENOMIC DNA]</scope>
    <source>
        <strain evidence="1 2">P124</strain>
    </source>
</reference>
<protein>
    <submittedName>
        <fullName evidence="1">Uncharacterized protein</fullName>
    </submittedName>
</protein>
<accession>A0ABR0EJR3</accession>
<keyword evidence="2" id="KW-1185">Reference proteome</keyword>
<dbReference type="EMBL" id="JAXOVC010000005">
    <property type="protein sequence ID" value="KAK4501789.1"/>
    <property type="molecule type" value="Genomic_DNA"/>
</dbReference>
<evidence type="ECO:0000313" key="2">
    <source>
        <dbReference type="Proteomes" id="UP001305779"/>
    </source>
</evidence>
<sequence length="209" mass="22079">MPLLEMSKGLIRTRVQGDPIPGTIYKIRSSPPLRSNISEAIILPNMLSPKIAITAALLLAGVDGLVFKAVNHCSTSIPIVPPKGRLAKRQEFCNAPFIVAYADDGTQLTFNGGQKTVELGQEKNVDGGPCYATNADYNGTAIGVDSSPGHYTGGLLKFLSCQDGSAEVKPTGCRATINGMENLKSTKTNCNECDANGFTTSCNCCAVTY</sequence>
<proteinExistence type="predicted"/>